<name>A0A1F7USF3_9BACT</name>
<evidence type="ECO:0000313" key="2">
    <source>
        <dbReference type="EMBL" id="OGL81221.1"/>
    </source>
</evidence>
<dbReference type="Proteomes" id="UP000176897">
    <property type="component" value="Unassembled WGS sequence"/>
</dbReference>
<reference evidence="2 3" key="1">
    <citation type="journal article" date="2016" name="Nat. Commun.">
        <title>Thousands of microbial genomes shed light on interconnected biogeochemical processes in an aquifer system.</title>
        <authorList>
            <person name="Anantharaman K."/>
            <person name="Brown C.T."/>
            <person name="Hug L.A."/>
            <person name="Sharon I."/>
            <person name="Castelle C.J."/>
            <person name="Probst A.J."/>
            <person name="Thomas B.C."/>
            <person name="Singh A."/>
            <person name="Wilkins M.J."/>
            <person name="Karaoz U."/>
            <person name="Brodie E.L."/>
            <person name="Williams K.H."/>
            <person name="Hubbard S.S."/>
            <person name="Banfield J.F."/>
        </authorList>
    </citation>
    <scope>NUCLEOTIDE SEQUENCE [LARGE SCALE GENOMIC DNA]</scope>
</reference>
<dbReference type="STRING" id="1802401.A3B21_02940"/>
<comment type="caution">
    <text evidence="2">The sequence shown here is derived from an EMBL/GenBank/DDBJ whole genome shotgun (WGS) entry which is preliminary data.</text>
</comment>
<dbReference type="EMBL" id="MGEJ01000009">
    <property type="protein sequence ID" value="OGL81221.1"/>
    <property type="molecule type" value="Genomic_DNA"/>
</dbReference>
<keyword evidence="1" id="KW-0812">Transmembrane</keyword>
<evidence type="ECO:0000313" key="3">
    <source>
        <dbReference type="Proteomes" id="UP000176897"/>
    </source>
</evidence>
<gene>
    <name evidence="2" type="ORF">A3B21_02940</name>
</gene>
<keyword evidence="1" id="KW-0472">Membrane</keyword>
<dbReference type="AlphaFoldDB" id="A0A1F7USF3"/>
<feature type="transmembrane region" description="Helical" evidence="1">
    <location>
        <begin position="12"/>
        <end position="29"/>
    </location>
</feature>
<accession>A0A1F7USF3</accession>
<evidence type="ECO:0000256" key="1">
    <source>
        <dbReference type="SAM" id="Phobius"/>
    </source>
</evidence>
<protein>
    <submittedName>
        <fullName evidence="2">Uncharacterized protein</fullName>
    </submittedName>
</protein>
<proteinExistence type="predicted"/>
<keyword evidence="1" id="KW-1133">Transmembrane helix</keyword>
<sequence>MPALFTKQYRILILASAIIAVGIGGYFFGVRSNIAEFRSANGELAKFKETREVTQEKIVEARAVAAQATAGTPAEIIKLQSLFVRQSEIAELINIIGNRAQTARFLLTNLEISTEKAERNDARALQTVRAQAQLKGGGYRELKELLKLLTVAVPLLEVNSFTFDPKSTTVSINLSAQRISQEASALVPVDTAFFSDPRFKALGAPVLLPQKEPVGRENPFATFESQKSQ</sequence>
<organism evidence="2 3">
    <name type="scientific">Candidatus Uhrbacteria bacterium RIFCSPLOWO2_01_FULL_47_24</name>
    <dbReference type="NCBI Taxonomy" id="1802401"/>
    <lineage>
        <taxon>Bacteria</taxon>
        <taxon>Candidatus Uhriibacteriota</taxon>
    </lineage>
</organism>